<name>A0A934SFZ6_9BACT</name>
<dbReference type="EMBL" id="JAENIJ010000052">
    <property type="protein sequence ID" value="MBK1884478.1"/>
    <property type="molecule type" value="Genomic_DNA"/>
</dbReference>
<dbReference type="Pfam" id="PF09622">
    <property type="entry name" value="DUF2391"/>
    <property type="match status" value="1"/>
</dbReference>
<proteinExistence type="predicted"/>
<keyword evidence="1" id="KW-1133">Transmembrane helix</keyword>
<feature type="transmembrane region" description="Helical" evidence="1">
    <location>
        <begin position="17"/>
        <end position="35"/>
    </location>
</feature>
<keyword evidence="1" id="KW-0812">Transmembrane</keyword>
<organism evidence="2 3">
    <name type="scientific">Luteolibacter pohnpeiensis</name>
    <dbReference type="NCBI Taxonomy" id="454153"/>
    <lineage>
        <taxon>Bacteria</taxon>
        <taxon>Pseudomonadati</taxon>
        <taxon>Verrucomicrobiota</taxon>
        <taxon>Verrucomicrobiia</taxon>
        <taxon>Verrucomicrobiales</taxon>
        <taxon>Verrucomicrobiaceae</taxon>
        <taxon>Luteolibacter</taxon>
    </lineage>
</organism>
<comment type="caution">
    <text evidence="2">The sequence shown here is derived from an EMBL/GenBank/DDBJ whole genome shotgun (WGS) entry which is preliminary data.</text>
</comment>
<feature type="transmembrane region" description="Helical" evidence="1">
    <location>
        <begin position="155"/>
        <end position="174"/>
    </location>
</feature>
<dbReference type="AlphaFoldDB" id="A0A934SFZ6"/>
<accession>A0A934SFZ6</accession>
<evidence type="ECO:0000313" key="2">
    <source>
        <dbReference type="EMBL" id="MBK1884478.1"/>
    </source>
</evidence>
<evidence type="ECO:0000313" key="3">
    <source>
        <dbReference type="Proteomes" id="UP000603141"/>
    </source>
</evidence>
<keyword evidence="3" id="KW-1185">Reference proteome</keyword>
<feature type="transmembrane region" description="Helical" evidence="1">
    <location>
        <begin position="260"/>
        <end position="281"/>
    </location>
</feature>
<dbReference type="RefSeq" id="WP_325109932.1">
    <property type="nucleotide sequence ID" value="NZ_JAENIJ010000052.1"/>
</dbReference>
<evidence type="ECO:0000256" key="1">
    <source>
        <dbReference type="SAM" id="Phobius"/>
    </source>
</evidence>
<dbReference type="NCBIfam" id="TIGR02587">
    <property type="entry name" value="TIGR02587 family membrane protein"/>
    <property type="match status" value="1"/>
</dbReference>
<dbReference type="Proteomes" id="UP000603141">
    <property type="component" value="Unassembled WGS sequence"/>
</dbReference>
<feature type="transmembrane region" description="Helical" evidence="1">
    <location>
        <begin position="186"/>
        <end position="207"/>
    </location>
</feature>
<feature type="transmembrane region" description="Helical" evidence="1">
    <location>
        <begin position="227"/>
        <end position="248"/>
    </location>
</feature>
<gene>
    <name evidence="2" type="ORF">JIN85_18830</name>
</gene>
<keyword evidence="1" id="KW-0472">Membrane</keyword>
<reference evidence="2" key="1">
    <citation type="submission" date="2021-01" db="EMBL/GenBank/DDBJ databases">
        <title>Modified the classification status of verrucomicrobia.</title>
        <authorList>
            <person name="Feng X."/>
        </authorList>
    </citation>
    <scope>NUCLEOTIDE SEQUENCE</scope>
    <source>
        <strain evidence="2">KCTC 22041</strain>
    </source>
</reference>
<dbReference type="InterPro" id="IPR024464">
    <property type="entry name" value="DUF2391"/>
</dbReference>
<feature type="transmembrane region" description="Helical" evidence="1">
    <location>
        <begin position="83"/>
        <end position="100"/>
    </location>
</feature>
<feature type="transmembrane region" description="Helical" evidence="1">
    <location>
        <begin position="112"/>
        <end position="135"/>
    </location>
</feature>
<dbReference type="InterPro" id="IPR013416">
    <property type="entry name" value="CHP02587_IM"/>
</dbReference>
<feature type="transmembrane region" description="Helical" evidence="1">
    <location>
        <begin position="42"/>
        <end position="63"/>
    </location>
</feature>
<protein>
    <submittedName>
        <fullName evidence="2">TIGR02587 family membrane protein</fullName>
    </submittedName>
</protein>
<sequence>MIAFSHHRTIPESMREYGRGIVGGIMFSLPLIYTMEVWRAGLLLHPARIIAYMGVTFVLLIAYNRHAGLRRDATWLEVLIDSIEEMGLGLVISALILWLMGRFNHDLPPSEIIAMVAMEAMTVAIGVSVGTAQLGADDGGDSGSSDEGKQDGGGYSGQCAVALCGAVLFAANIAPTDEISVLAMQLSATQLLVISLVTLTLGAWVLHYSDFHNAGTRVAVDSRFEKIRGTISTYAIALLASVGALFFFGRLDQQSLAQCLAMTVVLALPSVLGASAGRLLLQSSNRNPS</sequence>